<dbReference type="Pfam" id="PF11951">
    <property type="entry name" value="Fungal_trans_2"/>
    <property type="match status" value="1"/>
</dbReference>
<feature type="compositionally biased region" description="Polar residues" evidence="3">
    <location>
        <begin position="146"/>
        <end position="157"/>
    </location>
</feature>
<reference evidence="4" key="1">
    <citation type="submission" date="2022-07" db="EMBL/GenBank/DDBJ databases">
        <title>Genome Sequence of Physisporinus lineatus.</title>
        <authorList>
            <person name="Buettner E."/>
        </authorList>
    </citation>
    <scope>NUCLEOTIDE SEQUENCE</scope>
    <source>
        <strain evidence="4">VT162</strain>
    </source>
</reference>
<dbReference type="AlphaFoldDB" id="A0AAD5V2H9"/>
<keyword evidence="5" id="KW-1185">Reference proteome</keyword>
<proteinExistence type="predicted"/>
<dbReference type="PANTHER" id="PTHR37534">
    <property type="entry name" value="TRANSCRIPTIONAL ACTIVATOR PROTEIN UGA3"/>
    <property type="match status" value="1"/>
</dbReference>
<dbReference type="GO" id="GO:0005634">
    <property type="term" value="C:nucleus"/>
    <property type="evidence" value="ECO:0007669"/>
    <property type="project" value="UniProtKB-SubCell"/>
</dbReference>
<comment type="caution">
    <text evidence="4">The sequence shown here is derived from an EMBL/GenBank/DDBJ whole genome shotgun (WGS) entry which is preliminary data.</text>
</comment>
<comment type="subcellular location">
    <subcellularLocation>
        <location evidence="1">Nucleus</location>
    </subcellularLocation>
</comment>
<feature type="region of interest" description="Disordered" evidence="3">
    <location>
        <begin position="522"/>
        <end position="553"/>
    </location>
</feature>
<keyword evidence="2" id="KW-0539">Nucleus</keyword>
<feature type="region of interest" description="Disordered" evidence="3">
    <location>
        <begin position="146"/>
        <end position="167"/>
    </location>
</feature>
<organism evidence="4 5">
    <name type="scientific">Meripilus lineatus</name>
    <dbReference type="NCBI Taxonomy" id="2056292"/>
    <lineage>
        <taxon>Eukaryota</taxon>
        <taxon>Fungi</taxon>
        <taxon>Dikarya</taxon>
        <taxon>Basidiomycota</taxon>
        <taxon>Agaricomycotina</taxon>
        <taxon>Agaricomycetes</taxon>
        <taxon>Polyporales</taxon>
        <taxon>Meripilaceae</taxon>
        <taxon>Meripilus</taxon>
    </lineage>
</organism>
<dbReference type="PANTHER" id="PTHR37534:SF46">
    <property type="entry name" value="ZN(II)2CYS6 TRANSCRIPTION FACTOR (EUROFUNG)"/>
    <property type="match status" value="1"/>
</dbReference>
<feature type="compositionally biased region" description="Polar residues" evidence="3">
    <location>
        <begin position="35"/>
        <end position="51"/>
    </location>
</feature>
<evidence type="ECO:0000256" key="3">
    <source>
        <dbReference type="SAM" id="MobiDB-lite"/>
    </source>
</evidence>
<accession>A0AAD5V2H9</accession>
<protein>
    <submittedName>
        <fullName evidence="4">Uncharacterized protein</fullName>
    </submittedName>
</protein>
<name>A0AAD5V2H9_9APHY</name>
<evidence type="ECO:0000256" key="2">
    <source>
        <dbReference type="ARBA" id="ARBA00023242"/>
    </source>
</evidence>
<evidence type="ECO:0000313" key="4">
    <source>
        <dbReference type="EMBL" id="KAJ3483891.1"/>
    </source>
</evidence>
<dbReference type="EMBL" id="JANAWD010000210">
    <property type="protein sequence ID" value="KAJ3483891.1"/>
    <property type="molecule type" value="Genomic_DNA"/>
</dbReference>
<dbReference type="InterPro" id="IPR021858">
    <property type="entry name" value="Fun_TF"/>
</dbReference>
<feature type="region of interest" description="Disordered" evidence="3">
    <location>
        <begin position="1"/>
        <end position="87"/>
    </location>
</feature>
<gene>
    <name evidence="4" type="ORF">NLI96_g6000</name>
</gene>
<dbReference type="Proteomes" id="UP001212997">
    <property type="component" value="Unassembled WGS sequence"/>
</dbReference>
<feature type="compositionally biased region" description="Low complexity" evidence="3">
    <location>
        <begin position="24"/>
        <end position="34"/>
    </location>
</feature>
<sequence>MPVPTSTLIIEAGHSMDAKTETTSSASGHSQSPSPELQSPAATSSNASPISVPTLLYNPPAASEEQETDQRSTRSTPTRSTVDLTRAQSASKGGCWINCLGWGPKRPDWMRDKEKVAEYKAAIKEKLTREGLIRGQPRSAYRQHASSNVVPSQQYQTPAVAGPGPNTMRRAVSGNSVDYNFRQSYTTQQFQQTAGLMSVLPGAAPPDSDVAPMSSFVEPALNDPLFYVSPTLPVASHSDNLPFDAFLSGNEFVPQTGSTQGIAPVLDSSTNQEDYIVYYFQNVRKLQFVFAGTSLTNTLYSILVSEPRGALSNAISALASLHHARTRIVQGLDAPNRNPERSMPKYFYDQAVFQLMNSKTMNGRYTETDAITAVYLIAFSTLSGGSTNWTTMLEVACDWLAQTGLHEEQNPKLTLLGMTPAGRFAARATMWVDVMSSVTLMQPPRFLSLYRRMFGGGGAGYWSSTNEHFDLRMDKLTGCPDEAVLALAETAALAHWKATEQRNGTLSVRELIRRGDEIERTLKQRPASRSFSDMDKGSPGAQTPPFSSPELAGGLAAALPQSPLATGPDSSSPSEDMRRVVAKIYRETAVLYLNTVLNDSHPGVPEITNSVNVLSDLLQRLPVSDFDRAVIFPLTLTGCMSEDPFMRELVKQRCTYHHDDYVGNMYQARTLVESVWNRRTSIMSSTNHRGTPIDWRESLRDRFSNLLLV</sequence>
<evidence type="ECO:0000313" key="5">
    <source>
        <dbReference type="Proteomes" id="UP001212997"/>
    </source>
</evidence>
<evidence type="ECO:0000256" key="1">
    <source>
        <dbReference type="ARBA" id="ARBA00004123"/>
    </source>
</evidence>